<dbReference type="SUPFAM" id="SSF53474">
    <property type="entry name" value="alpha/beta-Hydrolases"/>
    <property type="match status" value="1"/>
</dbReference>
<gene>
    <name evidence="2" type="ORF">EF514_07185</name>
</gene>
<dbReference type="InterPro" id="IPR029058">
    <property type="entry name" value="AB_hydrolase_fold"/>
</dbReference>
<dbReference type="EMBL" id="RLIH01000009">
    <property type="protein sequence ID" value="RVU54530.1"/>
    <property type="molecule type" value="Genomic_DNA"/>
</dbReference>
<evidence type="ECO:0000313" key="3">
    <source>
        <dbReference type="Proteomes" id="UP000288812"/>
    </source>
</evidence>
<dbReference type="OrthoDB" id="9773293at2"/>
<organism evidence="2 3">
    <name type="scientific">Anaerosphaera multitolerans</name>
    <dbReference type="NCBI Taxonomy" id="2487351"/>
    <lineage>
        <taxon>Bacteria</taxon>
        <taxon>Bacillati</taxon>
        <taxon>Bacillota</taxon>
        <taxon>Tissierellia</taxon>
        <taxon>Tissierellales</taxon>
        <taxon>Peptoniphilaceae</taxon>
        <taxon>Anaerosphaera</taxon>
    </lineage>
</organism>
<proteinExistence type="predicted"/>
<feature type="domain" description="AB hydrolase-1" evidence="1">
    <location>
        <begin position="21"/>
        <end position="129"/>
    </location>
</feature>
<dbReference type="Proteomes" id="UP000288812">
    <property type="component" value="Unassembled WGS sequence"/>
</dbReference>
<keyword evidence="2" id="KW-0378">Hydrolase</keyword>
<evidence type="ECO:0000313" key="2">
    <source>
        <dbReference type="EMBL" id="RVU54530.1"/>
    </source>
</evidence>
<evidence type="ECO:0000259" key="1">
    <source>
        <dbReference type="Pfam" id="PF00561"/>
    </source>
</evidence>
<dbReference type="Gene3D" id="3.40.50.1820">
    <property type="entry name" value="alpha/beta hydrolase"/>
    <property type="match status" value="1"/>
</dbReference>
<dbReference type="PANTHER" id="PTHR43798">
    <property type="entry name" value="MONOACYLGLYCEROL LIPASE"/>
    <property type="match status" value="1"/>
</dbReference>
<dbReference type="AlphaFoldDB" id="A0A437S691"/>
<name>A0A437S691_9FIRM</name>
<comment type="caution">
    <text evidence="2">The sequence shown here is derived from an EMBL/GenBank/DDBJ whole genome shotgun (WGS) entry which is preliminary data.</text>
</comment>
<accession>A0A437S691</accession>
<keyword evidence="3" id="KW-1185">Reference proteome</keyword>
<dbReference type="GO" id="GO:0016787">
    <property type="term" value="F:hydrolase activity"/>
    <property type="evidence" value="ECO:0007669"/>
    <property type="project" value="UniProtKB-KW"/>
</dbReference>
<protein>
    <submittedName>
        <fullName evidence="2">Alpha/beta hydrolase</fullName>
    </submittedName>
</protein>
<sequence length="254" mass="28900">MAVFENKGVKLFYEVEGEGSPIIFTHGATWNHLQWENQVNALKDKFKVITWDVRGHGYSTLPEGPIDPEDFTDDLIALMDHLNLDKAVLCGLSMGGHISLHTAIKYPERVDGLVLIGTPCSNSFNLYEMIYFPLYSFYSKIISMNFISAFQACMLSAINPSNFKYIIEANSMLSNDRWNRIWTAAGKMESKRELNKVQCPTLLLIGEYDFFTNYQQEYMADNILNAKLKVISNATHATNMDNPNEVNQAILEFI</sequence>
<dbReference type="Pfam" id="PF00561">
    <property type="entry name" value="Abhydrolase_1"/>
    <property type="match status" value="1"/>
</dbReference>
<dbReference type="InterPro" id="IPR000073">
    <property type="entry name" value="AB_hydrolase_1"/>
</dbReference>
<dbReference type="RefSeq" id="WP_127724752.1">
    <property type="nucleotide sequence ID" value="NZ_RLIH01000009.1"/>
</dbReference>
<dbReference type="PRINTS" id="PR00111">
    <property type="entry name" value="ABHYDROLASE"/>
</dbReference>
<reference evidence="2 3" key="1">
    <citation type="submission" date="2018-11" db="EMBL/GenBank/DDBJ databases">
        <title>Genome sequencing and assembly of Anaerosphaera sp. nov., GS7-6-2.</title>
        <authorList>
            <person name="Rettenmaier R."/>
            <person name="Liebl W."/>
            <person name="Zverlov V."/>
        </authorList>
    </citation>
    <scope>NUCLEOTIDE SEQUENCE [LARGE SCALE GENOMIC DNA]</scope>
    <source>
        <strain evidence="2 3">GS7-6-2</strain>
    </source>
</reference>
<dbReference type="InterPro" id="IPR050266">
    <property type="entry name" value="AB_hydrolase_sf"/>
</dbReference>